<gene>
    <name evidence="1" type="ORF">ACHAWO_008147</name>
</gene>
<proteinExistence type="predicted"/>
<reference evidence="1 2" key="1">
    <citation type="submission" date="2024-10" db="EMBL/GenBank/DDBJ databases">
        <title>Updated reference genomes for cyclostephanoid diatoms.</title>
        <authorList>
            <person name="Roberts W.R."/>
            <person name="Alverson A.J."/>
        </authorList>
    </citation>
    <scope>NUCLEOTIDE SEQUENCE [LARGE SCALE GENOMIC DNA]</scope>
    <source>
        <strain evidence="1 2">AJA010-31</strain>
    </source>
</reference>
<comment type="caution">
    <text evidence="1">The sequence shown here is derived from an EMBL/GenBank/DDBJ whole genome shotgun (WGS) entry which is preliminary data.</text>
</comment>
<evidence type="ECO:0000313" key="1">
    <source>
        <dbReference type="EMBL" id="KAL3788822.1"/>
    </source>
</evidence>
<organism evidence="1 2">
    <name type="scientific">Cyclotella atomus</name>
    <dbReference type="NCBI Taxonomy" id="382360"/>
    <lineage>
        <taxon>Eukaryota</taxon>
        <taxon>Sar</taxon>
        <taxon>Stramenopiles</taxon>
        <taxon>Ochrophyta</taxon>
        <taxon>Bacillariophyta</taxon>
        <taxon>Coscinodiscophyceae</taxon>
        <taxon>Thalassiosirophycidae</taxon>
        <taxon>Stephanodiscales</taxon>
        <taxon>Stephanodiscaceae</taxon>
        <taxon>Cyclotella</taxon>
    </lineage>
</organism>
<protein>
    <submittedName>
        <fullName evidence="1">Uncharacterized protein</fullName>
    </submittedName>
</protein>
<evidence type="ECO:0000313" key="2">
    <source>
        <dbReference type="Proteomes" id="UP001530400"/>
    </source>
</evidence>
<dbReference type="Proteomes" id="UP001530400">
    <property type="component" value="Unassembled WGS sequence"/>
</dbReference>
<name>A0ABD3PM46_9STRA</name>
<sequence>MASPPDTAFANSLATGIARTPHQAGMAHLGSQRVARDRFAGEKMREAEKRSDEYWRSIVPSSCALGLKELHLDEVFEEIQKRVRQETKYLCLIPPEDFSELINDFNSPEPKRYKYKEWLFHATNIVMDSLNLDSPNPIGWDSLEDSFVLSRLQNGEMAPSYWILGAYCRLRGAQPWQATRSYISSKVYELLEAEGWDHWITSQTRWDALGDGTKPVIVKYLQDFNSDFTNTELLDEYAHKIWRTFVNDHLKPLSGQSAALAPLYALTENYVQLVGAKLERCGELEGTFLSSNEAKQTQPMLSQIELKSSVATQLKSLQYDYFPLIQDTDTAFTEMADKVLEHMNRVVLFEDVSNAKMIAKILNDFEDESSYLSRINRLFRVRICLSDIDPSVGSLDTSSFRSRLSMRVRFKIEVI</sequence>
<keyword evidence="2" id="KW-1185">Reference proteome</keyword>
<dbReference type="AlphaFoldDB" id="A0ABD3PM46"/>
<accession>A0ABD3PM46</accession>
<dbReference type="EMBL" id="JALLPJ020000548">
    <property type="protein sequence ID" value="KAL3788822.1"/>
    <property type="molecule type" value="Genomic_DNA"/>
</dbReference>